<evidence type="ECO:0000256" key="1">
    <source>
        <dbReference type="ARBA" id="ARBA00013081"/>
    </source>
</evidence>
<keyword evidence="3" id="KW-1185">Reference proteome</keyword>
<dbReference type="Gene3D" id="3.60.40.10">
    <property type="entry name" value="PPM-type phosphatase domain"/>
    <property type="match status" value="1"/>
</dbReference>
<name>A0AAD8RBS2_LOLMU</name>
<gene>
    <name evidence="2" type="ORF">QYE76_022869</name>
</gene>
<dbReference type="EMBL" id="JAUUTY010000006">
    <property type="protein sequence ID" value="KAK1617352.1"/>
    <property type="molecule type" value="Genomic_DNA"/>
</dbReference>
<dbReference type="AlphaFoldDB" id="A0AAD8RBS2"/>
<dbReference type="Proteomes" id="UP001231189">
    <property type="component" value="Unassembled WGS sequence"/>
</dbReference>
<dbReference type="InterPro" id="IPR036457">
    <property type="entry name" value="PPM-type-like_dom_sf"/>
</dbReference>
<sequence>MEDDAIVVPRFYRIPMWIVVVDATVADGLDRATFHLPAHFFAMYDSHGGVMVTNYCQDRLHAVQHREPARR</sequence>
<comment type="caution">
    <text evidence="2">The sequence shown here is derived from an EMBL/GenBank/DDBJ whole genome shotgun (WGS) entry which is preliminary data.</text>
</comment>
<dbReference type="EC" id="3.1.3.16" evidence="1"/>
<reference evidence="2" key="1">
    <citation type="submission" date="2023-07" db="EMBL/GenBank/DDBJ databases">
        <title>A chromosome-level genome assembly of Lolium multiflorum.</title>
        <authorList>
            <person name="Chen Y."/>
            <person name="Copetti D."/>
            <person name="Kolliker R."/>
            <person name="Studer B."/>
        </authorList>
    </citation>
    <scope>NUCLEOTIDE SEQUENCE</scope>
    <source>
        <strain evidence="2">02402/16</strain>
        <tissue evidence="2">Leaf</tissue>
    </source>
</reference>
<organism evidence="2 3">
    <name type="scientific">Lolium multiflorum</name>
    <name type="common">Italian ryegrass</name>
    <name type="synonym">Lolium perenne subsp. multiflorum</name>
    <dbReference type="NCBI Taxonomy" id="4521"/>
    <lineage>
        <taxon>Eukaryota</taxon>
        <taxon>Viridiplantae</taxon>
        <taxon>Streptophyta</taxon>
        <taxon>Embryophyta</taxon>
        <taxon>Tracheophyta</taxon>
        <taxon>Spermatophyta</taxon>
        <taxon>Magnoliopsida</taxon>
        <taxon>Liliopsida</taxon>
        <taxon>Poales</taxon>
        <taxon>Poaceae</taxon>
        <taxon>BOP clade</taxon>
        <taxon>Pooideae</taxon>
        <taxon>Poodae</taxon>
        <taxon>Poeae</taxon>
        <taxon>Poeae Chloroplast Group 2 (Poeae type)</taxon>
        <taxon>Loliodinae</taxon>
        <taxon>Loliinae</taxon>
        <taxon>Lolium</taxon>
    </lineage>
</organism>
<dbReference type="GO" id="GO:0004722">
    <property type="term" value="F:protein serine/threonine phosphatase activity"/>
    <property type="evidence" value="ECO:0007669"/>
    <property type="project" value="UniProtKB-EC"/>
</dbReference>
<protein>
    <recommendedName>
        <fullName evidence="1">protein-serine/threonine phosphatase</fullName>
        <ecNumber evidence="1">3.1.3.16</ecNumber>
    </recommendedName>
</protein>
<accession>A0AAD8RBS2</accession>
<evidence type="ECO:0000313" key="2">
    <source>
        <dbReference type="EMBL" id="KAK1617352.1"/>
    </source>
</evidence>
<proteinExistence type="predicted"/>
<evidence type="ECO:0000313" key="3">
    <source>
        <dbReference type="Proteomes" id="UP001231189"/>
    </source>
</evidence>